<evidence type="ECO:0000313" key="4">
    <source>
        <dbReference type="EMBL" id="MFC6865588.1"/>
    </source>
</evidence>
<organism evidence="4 5">
    <name type="scientific">Haloechinothrix salitolerans</name>
    <dbReference type="NCBI Taxonomy" id="926830"/>
    <lineage>
        <taxon>Bacteria</taxon>
        <taxon>Bacillati</taxon>
        <taxon>Actinomycetota</taxon>
        <taxon>Actinomycetes</taxon>
        <taxon>Pseudonocardiales</taxon>
        <taxon>Pseudonocardiaceae</taxon>
        <taxon>Haloechinothrix</taxon>
    </lineage>
</organism>
<keyword evidence="5" id="KW-1185">Reference proteome</keyword>
<evidence type="ECO:0000313" key="5">
    <source>
        <dbReference type="Proteomes" id="UP001596337"/>
    </source>
</evidence>
<dbReference type="SMART" id="SM00448">
    <property type="entry name" value="REC"/>
    <property type="match status" value="1"/>
</dbReference>
<dbReference type="RefSeq" id="WP_345391957.1">
    <property type="nucleotide sequence ID" value="NZ_BAABLA010000007.1"/>
</dbReference>
<name>A0ABW2BS18_9PSEU</name>
<feature type="modified residue" description="4-aspartylphosphate" evidence="1">
    <location>
        <position position="79"/>
    </location>
</feature>
<dbReference type="EMBL" id="JBHSXX010000001">
    <property type="protein sequence ID" value="MFC6865588.1"/>
    <property type="molecule type" value="Genomic_DNA"/>
</dbReference>
<dbReference type="InterPro" id="IPR007492">
    <property type="entry name" value="LytTR_DNA-bd_dom"/>
</dbReference>
<dbReference type="Gene3D" id="2.40.50.1020">
    <property type="entry name" value="LytTr DNA-binding domain"/>
    <property type="match status" value="1"/>
</dbReference>
<dbReference type="PROSITE" id="PS50930">
    <property type="entry name" value="HTH_LYTTR"/>
    <property type="match status" value="1"/>
</dbReference>
<dbReference type="Pfam" id="PF00072">
    <property type="entry name" value="Response_reg"/>
    <property type="match status" value="1"/>
</dbReference>
<dbReference type="SUPFAM" id="SSF52172">
    <property type="entry name" value="CheY-like"/>
    <property type="match status" value="1"/>
</dbReference>
<dbReference type="SMART" id="SM00850">
    <property type="entry name" value="LytTR"/>
    <property type="match status" value="1"/>
</dbReference>
<comment type="caution">
    <text evidence="4">The sequence shown here is derived from an EMBL/GenBank/DDBJ whole genome shotgun (WGS) entry which is preliminary data.</text>
</comment>
<protein>
    <submittedName>
        <fullName evidence="4">LytR/AlgR family response regulator transcription factor</fullName>
    </submittedName>
</protein>
<evidence type="ECO:0000256" key="1">
    <source>
        <dbReference type="PROSITE-ProRule" id="PRU00169"/>
    </source>
</evidence>
<feature type="domain" description="Response regulatory" evidence="2">
    <location>
        <begin position="15"/>
        <end position="142"/>
    </location>
</feature>
<dbReference type="PANTHER" id="PTHR37299:SF1">
    <property type="entry name" value="STAGE 0 SPORULATION PROTEIN A HOMOLOG"/>
    <property type="match status" value="1"/>
</dbReference>
<evidence type="ECO:0000259" key="3">
    <source>
        <dbReference type="PROSITE" id="PS50930"/>
    </source>
</evidence>
<dbReference type="Gene3D" id="3.40.50.2300">
    <property type="match status" value="1"/>
</dbReference>
<accession>A0ABW2BS18</accession>
<dbReference type="PANTHER" id="PTHR37299">
    <property type="entry name" value="TRANSCRIPTIONAL REGULATOR-RELATED"/>
    <property type="match status" value="1"/>
</dbReference>
<gene>
    <name evidence="4" type="ORF">ACFQGD_00340</name>
</gene>
<keyword evidence="1" id="KW-0597">Phosphoprotein</keyword>
<dbReference type="InterPro" id="IPR011006">
    <property type="entry name" value="CheY-like_superfamily"/>
</dbReference>
<dbReference type="Pfam" id="PF04397">
    <property type="entry name" value="LytTR"/>
    <property type="match status" value="1"/>
</dbReference>
<dbReference type="PROSITE" id="PS50110">
    <property type="entry name" value="RESPONSE_REGULATORY"/>
    <property type="match status" value="1"/>
</dbReference>
<sequence length="277" mass="30829">MLVTVSTHDNTRRLVVLAVDDEEPGMEMLTHRLENNPHVGKIFNAVDASEALRFISYGHPILEERKANGLPPVDVVFADIHMPGLTGMEMARVFAALNPAPLLVFVSGHTDEAVNAFDLGAVDYILKPYEQPRLDKSIDRVLEKLRERAEDSGAAEQVVPGDDNEVIPVELAGTTKLVQRKEVQWVEAQGDYARLYTTDGSSHLVRIPLAQLEERWGKAGFVRIHRSYLVAQRLITELRMGQGGYQVVIGNGQKVLPVSRRHTRELKDRLTGGVRNG</sequence>
<dbReference type="InterPro" id="IPR001789">
    <property type="entry name" value="Sig_transdc_resp-reg_receiver"/>
</dbReference>
<proteinExistence type="predicted"/>
<reference evidence="5" key="1">
    <citation type="journal article" date="2019" name="Int. J. Syst. Evol. Microbiol.">
        <title>The Global Catalogue of Microorganisms (GCM) 10K type strain sequencing project: providing services to taxonomists for standard genome sequencing and annotation.</title>
        <authorList>
            <consortium name="The Broad Institute Genomics Platform"/>
            <consortium name="The Broad Institute Genome Sequencing Center for Infectious Disease"/>
            <person name="Wu L."/>
            <person name="Ma J."/>
        </authorList>
    </citation>
    <scope>NUCLEOTIDE SEQUENCE [LARGE SCALE GENOMIC DNA]</scope>
    <source>
        <strain evidence="5">KCTC 32255</strain>
    </source>
</reference>
<dbReference type="InterPro" id="IPR046947">
    <property type="entry name" value="LytR-like"/>
</dbReference>
<evidence type="ECO:0000259" key="2">
    <source>
        <dbReference type="PROSITE" id="PS50110"/>
    </source>
</evidence>
<dbReference type="Proteomes" id="UP001596337">
    <property type="component" value="Unassembled WGS sequence"/>
</dbReference>
<feature type="domain" description="HTH LytTR-type" evidence="3">
    <location>
        <begin position="167"/>
        <end position="272"/>
    </location>
</feature>